<feature type="domain" description="HMA" evidence="1">
    <location>
        <begin position="1"/>
        <end position="63"/>
    </location>
</feature>
<dbReference type="PROSITE" id="PS50846">
    <property type="entry name" value="HMA_2"/>
    <property type="match status" value="1"/>
</dbReference>
<dbReference type="Proteomes" id="UP000008207">
    <property type="component" value="Plasmid pMNOD02"/>
</dbReference>
<dbReference type="Pfam" id="PF00403">
    <property type="entry name" value="HMA"/>
    <property type="match status" value="1"/>
</dbReference>
<dbReference type="SUPFAM" id="SSF55008">
    <property type="entry name" value="HMA, heavy metal-associated domain"/>
    <property type="match status" value="1"/>
</dbReference>
<dbReference type="EMBL" id="CP001351">
    <property type="protein sequence ID" value="ACL62902.1"/>
    <property type="molecule type" value="Genomic_DNA"/>
</dbReference>
<name>B8IXS0_METNO</name>
<dbReference type="HOGENOM" id="CLU_134973_5_0_5"/>
<evidence type="ECO:0000313" key="3">
    <source>
        <dbReference type="Proteomes" id="UP000008207"/>
    </source>
</evidence>
<accession>B8IXS0</accession>
<keyword evidence="2" id="KW-0614">Plasmid</keyword>
<dbReference type="InterPro" id="IPR006121">
    <property type="entry name" value="HMA_dom"/>
</dbReference>
<dbReference type="KEGG" id="mno:Mnod_7878"/>
<protein>
    <submittedName>
        <fullName evidence="2">Heavy metal transport/detoxification protein</fullName>
    </submittedName>
</protein>
<evidence type="ECO:0000259" key="1">
    <source>
        <dbReference type="PROSITE" id="PS50846"/>
    </source>
</evidence>
<dbReference type="OrthoDB" id="9801832at2"/>
<reference evidence="3" key="1">
    <citation type="submission" date="2009-01" db="EMBL/GenBank/DDBJ databases">
        <title>Complete sequence of plasmid 2 of Methylobacterium nodulans ORS 2060.</title>
        <authorList>
            <consortium name="US DOE Joint Genome Institute"/>
            <person name="Lucas S."/>
            <person name="Copeland A."/>
            <person name="Lapidus A."/>
            <person name="Glavina del Rio T."/>
            <person name="Dalin E."/>
            <person name="Tice H."/>
            <person name="Bruce D."/>
            <person name="Goodwin L."/>
            <person name="Pitluck S."/>
            <person name="Sims D."/>
            <person name="Brettin T."/>
            <person name="Detter J.C."/>
            <person name="Han C."/>
            <person name="Larimer F."/>
            <person name="Land M."/>
            <person name="Hauser L."/>
            <person name="Kyrpides N."/>
            <person name="Ivanova N."/>
            <person name="Marx C.J."/>
            <person name="Richardson P."/>
        </authorList>
    </citation>
    <scope>NUCLEOTIDE SEQUENCE [LARGE SCALE GENOMIC DNA]</scope>
    <source>
        <strain evidence="3">LMG 21967 / CNCM I-2342 / ORS 2060</strain>
        <plasmid evidence="3">Plasmid pMNOD02</plasmid>
    </source>
</reference>
<dbReference type="RefSeq" id="WP_012631106.1">
    <property type="nucleotide sequence ID" value="NC_011887.1"/>
</dbReference>
<dbReference type="InterPro" id="IPR036163">
    <property type="entry name" value="HMA_dom_sf"/>
</dbReference>
<dbReference type="GO" id="GO:0046872">
    <property type="term" value="F:metal ion binding"/>
    <property type="evidence" value="ECO:0007669"/>
    <property type="project" value="InterPro"/>
</dbReference>
<keyword evidence="3" id="KW-1185">Reference proteome</keyword>
<geneLocation type="plasmid" evidence="2 3">
    <name>pMNOD02</name>
</geneLocation>
<organism evidence="2 3">
    <name type="scientific">Methylobacterium nodulans (strain LMG 21967 / CNCM I-2342 / ORS 2060)</name>
    <dbReference type="NCBI Taxonomy" id="460265"/>
    <lineage>
        <taxon>Bacteria</taxon>
        <taxon>Pseudomonadati</taxon>
        <taxon>Pseudomonadota</taxon>
        <taxon>Alphaproteobacteria</taxon>
        <taxon>Hyphomicrobiales</taxon>
        <taxon>Methylobacteriaceae</taxon>
        <taxon>Methylobacterium</taxon>
    </lineage>
</organism>
<proteinExistence type="predicted"/>
<evidence type="ECO:0000313" key="2">
    <source>
        <dbReference type="EMBL" id="ACL62902.1"/>
    </source>
</evidence>
<dbReference type="Gene3D" id="3.30.70.100">
    <property type="match status" value="1"/>
</dbReference>
<dbReference type="CDD" id="cd00371">
    <property type="entry name" value="HMA"/>
    <property type="match status" value="1"/>
</dbReference>
<sequence length="69" mass="7429">MYHFNIPDMTCGGCARSVTKALQSVDANARIDTDPAKREVRVESSADEAAFRAVLMQAGYPADEKLPAA</sequence>
<dbReference type="AlphaFoldDB" id="B8IXS0"/>
<gene>
    <name evidence="2" type="ordered locus">Mnod_7878</name>
</gene>